<protein>
    <submittedName>
        <fullName evidence="2">Uncharacterized protein</fullName>
    </submittedName>
</protein>
<dbReference type="Proteomes" id="UP000593580">
    <property type="component" value="Chromosome"/>
</dbReference>
<evidence type="ECO:0000256" key="1">
    <source>
        <dbReference type="SAM" id="Phobius"/>
    </source>
</evidence>
<accession>A0A7M1B7N6</accession>
<dbReference type="KEGG" id="spal:FM071_00110"/>
<dbReference type="EMBL" id="CP041406">
    <property type="protein sequence ID" value="QOP44788.1"/>
    <property type="molecule type" value="Genomic_DNA"/>
</dbReference>
<dbReference type="RefSeq" id="WP_193110943.1">
    <property type="nucleotide sequence ID" value="NZ_CP041406.1"/>
</dbReference>
<evidence type="ECO:0000313" key="3">
    <source>
        <dbReference type="Proteomes" id="UP000593580"/>
    </source>
</evidence>
<reference evidence="2 3" key="1">
    <citation type="submission" date="2019-07" db="EMBL/GenBank/DDBJ databases">
        <title>Sulfurimonas paralvinellae sp. nov., a novel mesophilic, hydrogen- and sulfur-oxidizing chemolithoautotroph within the Epsilonproteo- bacteria isolated from a deep-sea hydrothermal vent polychaete nest, reclassification of Thiomicrospira denitrificans as Sulfurimonas denitrificans comb. nov. and emended description of the genus Sulfurimonas.</title>
        <authorList>
            <person name="Wang S."/>
            <person name="Jiang L."/>
            <person name="Shao Z."/>
        </authorList>
    </citation>
    <scope>NUCLEOTIDE SEQUENCE [LARGE SCALE GENOMIC DNA]</scope>
    <source>
        <strain evidence="2 3">GO25</strain>
    </source>
</reference>
<keyword evidence="3" id="KW-1185">Reference proteome</keyword>
<organism evidence="2 3">
    <name type="scientific">Sulfurimonas paralvinellae</name>
    <dbReference type="NCBI Taxonomy" id="317658"/>
    <lineage>
        <taxon>Bacteria</taxon>
        <taxon>Pseudomonadati</taxon>
        <taxon>Campylobacterota</taxon>
        <taxon>Epsilonproteobacteria</taxon>
        <taxon>Campylobacterales</taxon>
        <taxon>Sulfurimonadaceae</taxon>
        <taxon>Sulfurimonas</taxon>
    </lineage>
</organism>
<proteinExistence type="predicted"/>
<keyword evidence="1" id="KW-1133">Transmembrane helix</keyword>
<name>A0A7M1B7N6_9BACT</name>
<sequence>MRKTIKKYLNIYVVTALIGGFSVLYLFSFAFVLNDVTGGSSREMKKKYCKKNPDECNVTLKRQKLRSSDRK</sequence>
<gene>
    <name evidence="2" type="ORF">FM071_00110</name>
</gene>
<keyword evidence="1" id="KW-0472">Membrane</keyword>
<feature type="transmembrane region" description="Helical" evidence="1">
    <location>
        <begin position="12"/>
        <end position="33"/>
    </location>
</feature>
<keyword evidence="1" id="KW-0812">Transmembrane</keyword>
<evidence type="ECO:0000313" key="2">
    <source>
        <dbReference type="EMBL" id="QOP44788.1"/>
    </source>
</evidence>
<dbReference type="AlphaFoldDB" id="A0A7M1B7N6"/>